<name>R7ZTB0_9BACT</name>
<evidence type="ECO:0000256" key="2">
    <source>
        <dbReference type="ARBA" id="ARBA00022505"/>
    </source>
</evidence>
<dbReference type="InterPro" id="IPR044084">
    <property type="entry name" value="AvModA-like_subst-bd"/>
</dbReference>
<dbReference type="EMBL" id="AQHR01000059">
    <property type="protein sequence ID" value="EON77386.1"/>
    <property type="molecule type" value="Genomic_DNA"/>
</dbReference>
<dbReference type="RefSeq" id="WP_010854392.1">
    <property type="nucleotide sequence ID" value="NZ_AQHR01000059.1"/>
</dbReference>
<evidence type="ECO:0000256" key="3">
    <source>
        <dbReference type="ARBA" id="ARBA00022723"/>
    </source>
</evidence>
<dbReference type="PATRIC" id="fig|1288963.3.peg.2246"/>
<evidence type="ECO:0000256" key="1">
    <source>
        <dbReference type="ARBA" id="ARBA00009175"/>
    </source>
</evidence>
<gene>
    <name evidence="7" type="ORF">ADIS_2254</name>
</gene>
<proteinExistence type="inferred from homology"/>
<comment type="subunit">
    <text evidence="5">The complex is composed of two ATP-binding proteins (ModC), two transmembrane proteins (ModB) and a solute-binding protein (ModA).</text>
</comment>
<reference evidence="7 8" key="1">
    <citation type="submission" date="2013-02" db="EMBL/GenBank/DDBJ databases">
        <title>A novel strain isolated from Lonar lake, Maharashtra, India.</title>
        <authorList>
            <person name="Singh A."/>
        </authorList>
    </citation>
    <scope>NUCLEOTIDE SEQUENCE [LARGE SCALE GENOMIC DNA]</scope>
    <source>
        <strain evidence="7 8">AK24</strain>
    </source>
</reference>
<evidence type="ECO:0000313" key="8">
    <source>
        <dbReference type="Proteomes" id="UP000013909"/>
    </source>
</evidence>
<sequence>MKRPLLTLGLFVLLTLPLVAQRTASLRVAAASDLKFALDSVISTYIVPGIRIDPIYGSSGKLFEQISNGAPFDIFLSADVKYPKELIGAGHAVGDPFVYAVGRLVLWSKNVRTDELGMDALRSPTIKKVAIANPRHAPYGEKAVEALRNHGLYELLLPKLVYGENISQAAQFVSSGAADIGLIALSLAKSPTMSRLQPRYFLVPEDSHQPLIQAGVITRYGKDKEAARQFFDYLKGERAVAILQHFGFSKPL</sequence>
<dbReference type="GO" id="GO:0030973">
    <property type="term" value="F:molybdate ion binding"/>
    <property type="evidence" value="ECO:0007669"/>
    <property type="project" value="InterPro"/>
</dbReference>
<dbReference type="AlphaFoldDB" id="R7ZTB0"/>
<dbReference type="Gene3D" id="3.40.190.10">
    <property type="entry name" value="Periplasmic binding protein-like II"/>
    <property type="match status" value="2"/>
</dbReference>
<dbReference type="FunFam" id="3.40.190.10:FF:000035">
    <property type="entry name" value="Molybdate ABC transporter substrate-binding protein"/>
    <property type="match status" value="1"/>
</dbReference>
<dbReference type="STRING" id="1232681.ADIS_2254"/>
<dbReference type="InterPro" id="IPR005950">
    <property type="entry name" value="ModA"/>
</dbReference>
<dbReference type="InterPro" id="IPR050682">
    <property type="entry name" value="ModA/WtpA"/>
</dbReference>
<organism evidence="7 8">
    <name type="scientific">Lunatimonas lonarensis</name>
    <dbReference type="NCBI Taxonomy" id="1232681"/>
    <lineage>
        <taxon>Bacteria</taxon>
        <taxon>Pseudomonadati</taxon>
        <taxon>Bacteroidota</taxon>
        <taxon>Cytophagia</taxon>
        <taxon>Cytophagales</taxon>
        <taxon>Cyclobacteriaceae</taxon>
    </lineage>
</organism>
<dbReference type="SUPFAM" id="SSF53850">
    <property type="entry name" value="Periplasmic binding protein-like II"/>
    <property type="match status" value="1"/>
</dbReference>
<dbReference type="NCBIfam" id="TIGR01256">
    <property type="entry name" value="modA"/>
    <property type="match status" value="1"/>
</dbReference>
<keyword evidence="3 6" id="KW-0479">Metal-binding</keyword>
<keyword evidence="2 6" id="KW-0500">Molybdenum</keyword>
<dbReference type="GO" id="GO:1901359">
    <property type="term" value="F:tungstate binding"/>
    <property type="evidence" value="ECO:0007669"/>
    <property type="project" value="UniProtKB-ARBA"/>
</dbReference>
<keyword evidence="4" id="KW-0732">Signal</keyword>
<feature type="binding site" evidence="6">
    <location>
        <position position="166"/>
    </location>
    <ligand>
        <name>molybdate</name>
        <dbReference type="ChEBI" id="CHEBI:36264"/>
    </ligand>
</feature>
<dbReference type="GO" id="GO:0046872">
    <property type="term" value="F:metal ion binding"/>
    <property type="evidence" value="ECO:0007669"/>
    <property type="project" value="UniProtKB-KW"/>
</dbReference>
<dbReference type="PANTHER" id="PTHR30632:SF14">
    <property type="entry name" value="TUNGSTATE_MOLYBDATE_CHROMATE-BINDING PROTEIN MODA"/>
    <property type="match status" value="1"/>
</dbReference>
<evidence type="ECO:0000313" key="7">
    <source>
        <dbReference type="EMBL" id="EON77386.1"/>
    </source>
</evidence>
<protein>
    <submittedName>
        <fullName evidence="7">Molybdenum ABC transporter, periplasmic molybdenum-binding protein ModA</fullName>
    </submittedName>
</protein>
<dbReference type="Pfam" id="PF13531">
    <property type="entry name" value="SBP_bac_11"/>
    <property type="match status" value="1"/>
</dbReference>
<evidence type="ECO:0000256" key="6">
    <source>
        <dbReference type="PIRSR" id="PIRSR004846-1"/>
    </source>
</evidence>
<keyword evidence="8" id="KW-1185">Reference proteome</keyword>
<evidence type="ECO:0000256" key="4">
    <source>
        <dbReference type="ARBA" id="ARBA00022729"/>
    </source>
</evidence>
<dbReference type="CDD" id="cd13539">
    <property type="entry name" value="PBP2_AvModA"/>
    <property type="match status" value="1"/>
</dbReference>
<dbReference type="OrthoDB" id="9785015at2"/>
<accession>R7ZTB0</accession>
<comment type="caution">
    <text evidence="7">The sequence shown here is derived from an EMBL/GenBank/DDBJ whole genome shotgun (WGS) entry which is preliminary data.</text>
</comment>
<feature type="binding site" evidence="6">
    <location>
        <position position="59"/>
    </location>
    <ligand>
        <name>molybdate</name>
        <dbReference type="ChEBI" id="CHEBI:36264"/>
    </ligand>
</feature>
<dbReference type="GO" id="GO:0015689">
    <property type="term" value="P:molybdate ion transport"/>
    <property type="evidence" value="ECO:0007669"/>
    <property type="project" value="InterPro"/>
</dbReference>
<evidence type="ECO:0000256" key="5">
    <source>
        <dbReference type="ARBA" id="ARBA00062515"/>
    </source>
</evidence>
<dbReference type="PIRSF" id="PIRSF004846">
    <property type="entry name" value="ModA"/>
    <property type="match status" value="1"/>
</dbReference>
<dbReference type="Proteomes" id="UP000013909">
    <property type="component" value="Unassembled WGS sequence"/>
</dbReference>
<comment type="similarity">
    <text evidence="1">Belongs to the bacterial solute-binding protein ModA family.</text>
</comment>
<dbReference type="PANTHER" id="PTHR30632">
    <property type="entry name" value="MOLYBDATE-BINDING PERIPLASMIC PROTEIN"/>
    <property type="match status" value="1"/>
</dbReference>